<protein>
    <submittedName>
        <fullName evidence="9">Cytochrome c</fullName>
    </submittedName>
</protein>
<keyword evidence="5 6" id="KW-0408">Iron</keyword>
<keyword evidence="4" id="KW-0249">Electron transport</keyword>
<feature type="region of interest" description="Disordered" evidence="7">
    <location>
        <begin position="10"/>
        <end position="32"/>
    </location>
</feature>
<dbReference type="Pfam" id="PF00034">
    <property type="entry name" value="Cytochrom_C"/>
    <property type="match status" value="1"/>
</dbReference>
<dbReference type="GO" id="GO:0009055">
    <property type="term" value="F:electron transfer activity"/>
    <property type="evidence" value="ECO:0007669"/>
    <property type="project" value="InterPro"/>
</dbReference>
<dbReference type="SUPFAM" id="SSF46626">
    <property type="entry name" value="Cytochrome c"/>
    <property type="match status" value="1"/>
</dbReference>
<gene>
    <name evidence="9" type="ORF">SAMN05421788_1011337</name>
</gene>
<keyword evidence="1" id="KW-0813">Transport</keyword>
<reference evidence="10" key="1">
    <citation type="submission" date="2017-01" db="EMBL/GenBank/DDBJ databases">
        <authorList>
            <person name="Varghese N."/>
            <person name="Submissions S."/>
        </authorList>
    </citation>
    <scope>NUCLEOTIDE SEQUENCE [LARGE SCALE GENOMIC DNA]</scope>
    <source>
        <strain evidence="10">DSM 21054</strain>
    </source>
</reference>
<evidence type="ECO:0000256" key="7">
    <source>
        <dbReference type="SAM" id="MobiDB-lite"/>
    </source>
</evidence>
<evidence type="ECO:0000256" key="1">
    <source>
        <dbReference type="ARBA" id="ARBA00022448"/>
    </source>
</evidence>
<dbReference type="Gene3D" id="1.10.760.10">
    <property type="entry name" value="Cytochrome c-like domain"/>
    <property type="match status" value="1"/>
</dbReference>
<feature type="compositionally biased region" description="Polar residues" evidence="7">
    <location>
        <begin position="10"/>
        <end position="31"/>
    </location>
</feature>
<evidence type="ECO:0000259" key="8">
    <source>
        <dbReference type="PROSITE" id="PS51007"/>
    </source>
</evidence>
<evidence type="ECO:0000256" key="3">
    <source>
        <dbReference type="ARBA" id="ARBA00022723"/>
    </source>
</evidence>
<proteinExistence type="predicted"/>
<evidence type="ECO:0000256" key="5">
    <source>
        <dbReference type="ARBA" id="ARBA00023004"/>
    </source>
</evidence>
<evidence type="ECO:0000313" key="10">
    <source>
        <dbReference type="Proteomes" id="UP000186917"/>
    </source>
</evidence>
<evidence type="ECO:0000313" key="9">
    <source>
        <dbReference type="EMBL" id="SIS80797.1"/>
    </source>
</evidence>
<feature type="domain" description="Cytochrome c" evidence="8">
    <location>
        <begin position="30"/>
        <end position="115"/>
    </location>
</feature>
<organism evidence="9 10">
    <name type="scientific">Filimonas lacunae</name>
    <dbReference type="NCBI Taxonomy" id="477680"/>
    <lineage>
        <taxon>Bacteria</taxon>
        <taxon>Pseudomonadati</taxon>
        <taxon>Bacteroidota</taxon>
        <taxon>Chitinophagia</taxon>
        <taxon>Chitinophagales</taxon>
        <taxon>Chitinophagaceae</taxon>
        <taxon>Filimonas</taxon>
    </lineage>
</organism>
<dbReference type="OrthoDB" id="9814063at2"/>
<feature type="binding site" description="covalent" evidence="6">
    <location>
        <position position="48"/>
    </location>
    <ligand>
        <name>heme c</name>
        <dbReference type="ChEBI" id="CHEBI:61717"/>
    </ligand>
</feature>
<evidence type="ECO:0000256" key="6">
    <source>
        <dbReference type="PIRSR" id="PIRSR602324-1"/>
    </source>
</evidence>
<name>A0A1N7M3Z3_9BACT</name>
<dbReference type="InterPro" id="IPR009056">
    <property type="entry name" value="Cyt_c-like_dom"/>
</dbReference>
<dbReference type="GO" id="GO:0020037">
    <property type="term" value="F:heme binding"/>
    <property type="evidence" value="ECO:0007669"/>
    <property type="project" value="InterPro"/>
</dbReference>
<sequence>MIAVAMVACGQQSGQNQAQAKPLKDNSSNPDYQKGIELVAKNDCLSCHKIEDKMLGPSYRQVANKYENNEANIKMLANKVIQGGQGVWGPVPMTAHPQLSEADAQQMIKYIFLLKN</sequence>
<dbReference type="AlphaFoldDB" id="A0A1N7M3Z3"/>
<dbReference type="InterPro" id="IPR002324">
    <property type="entry name" value="Cyt_c_ID"/>
</dbReference>
<dbReference type="InterPro" id="IPR036909">
    <property type="entry name" value="Cyt_c-like_dom_sf"/>
</dbReference>
<dbReference type="Proteomes" id="UP000186917">
    <property type="component" value="Unassembled WGS sequence"/>
</dbReference>
<keyword evidence="3 6" id="KW-0479">Metal-binding</keyword>
<dbReference type="EMBL" id="FTOR01000001">
    <property type="protein sequence ID" value="SIS80797.1"/>
    <property type="molecule type" value="Genomic_DNA"/>
</dbReference>
<feature type="binding site" description="covalent" evidence="6">
    <location>
        <position position="93"/>
    </location>
    <ligand>
        <name>heme c</name>
        <dbReference type="ChEBI" id="CHEBI:61717"/>
    </ligand>
</feature>
<feature type="binding site" description="covalent" evidence="6">
    <location>
        <position position="44"/>
    </location>
    <ligand>
        <name>heme c</name>
        <dbReference type="ChEBI" id="CHEBI:61717"/>
    </ligand>
</feature>
<evidence type="ECO:0000256" key="4">
    <source>
        <dbReference type="ARBA" id="ARBA00022982"/>
    </source>
</evidence>
<dbReference type="PROSITE" id="PS51007">
    <property type="entry name" value="CYTC"/>
    <property type="match status" value="1"/>
</dbReference>
<keyword evidence="2 6" id="KW-0349">Heme</keyword>
<dbReference type="GO" id="GO:0005506">
    <property type="term" value="F:iron ion binding"/>
    <property type="evidence" value="ECO:0007669"/>
    <property type="project" value="InterPro"/>
</dbReference>
<accession>A0A1N7M3Z3</accession>
<keyword evidence="10" id="KW-1185">Reference proteome</keyword>
<dbReference type="STRING" id="477680.SAMN05421788_1011337"/>
<comment type="PTM">
    <text evidence="6">Binds 1 heme c group covalently per subunit.</text>
</comment>
<evidence type="ECO:0000256" key="2">
    <source>
        <dbReference type="ARBA" id="ARBA00022617"/>
    </source>
</evidence>
<dbReference type="PRINTS" id="PR00606">
    <property type="entry name" value="CYTCHROMECID"/>
</dbReference>